<feature type="transmembrane region" description="Helical" evidence="5">
    <location>
        <begin position="218"/>
        <end position="236"/>
    </location>
</feature>
<dbReference type="RefSeq" id="XP_056765547.1">
    <property type="nucleotide sequence ID" value="XM_056909843.1"/>
</dbReference>
<accession>A0AAD6G1R2</accession>
<dbReference type="GeneID" id="81600086"/>
<evidence type="ECO:0000259" key="6">
    <source>
        <dbReference type="Pfam" id="PF04116"/>
    </source>
</evidence>
<comment type="caution">
    <text evidence="7">The sequence shown here is derived from an EMBL/GenBank/DDBJ whole genome shotgun (WGS) entry which is preliminary data.</text>
</comment>
<dbReference type="Proteomes" id="UP001213681">
    <property type="component" value="Unassembled WGS sequence"/>
</dbReference>
<evidence type="ECO:0000256" key="4">
    <source>
        <dbReference type="ARBA" id="ARBA00023136"/>
    </source>
</evidence>
<evidence type="ECO:0000256" key="5">
    <source>
        <dbReference type="SAM" id="Phobius"/>
    </source>
</evidence>
<sequence length="335" mass="38647">MGAFLSVPLLSFFLVPTISSYTTTFNLLFFYMTWSTLVWSHTPLRVEIFGTAAFRLVFYVLPSVIFFLFDVLTPSAAVVVKEHGEAGLPGGRKRFKLRPKEFKIAGWALANLFLGLFTQAAIEWFFTRILRVRSAIKVSVSLPTPWTIMQDILLAFLLREGLTYASHRYVLHHPRSYLTKLHREWYHDLSLPFPLTAHYDHPLVYLAHRFVPTYLPTMLLRFHMLTFLLYIAAISIEETFAYSGYTFMPTSFFLGGIARRNETHLIYSGEGNFGPWGILDWILGTSMGETDFEDDVRNEARDHQLGQRVRHAMDANNRKVHVDTLRRNGRNGRGK</sequence>
<feature type="transmembrane region" description="Helical" evidence="5">
    <location>
        <begin position="104"/>
        <end position="126"/>
    </location>
</feature>
<dbReference type="GO" id="GO:0016020">
    <property type="term" value="C:membrane"/>
    <property type="evidence" value="ECO:0007669"/>
    <property type="project" value="UniProtKB-SubCell"/>
</dbReference>
<reference evidence="7" key="2">
    <citation type="journal article" date="2023" name="IMA Fungus">
        <title>Comparative genomic study of the Penicillium genus elucidates a diverse pangenome and 15 lateral gene transfer events.</title>
        <authorList>
            <person name="Petersen C."/>
            <person name="Sorensen T."/>
            <person name="Nielsen M.R."/>
            <person name="Sondergaard T.E."/>
            <person name="Sorensen J.L."/>
            <person name="Fitzpatrick D.A."/>
            <person name="Frisvad J.C."/>
            <person name="Nielsen K.L."/>
        </authorList>
    </citation>
    <scope>NUCLEOTIDE SEQUENCE</scope>
    <source>
        <strain evidence="7">IBT 16125</strain>
    </source>
</reference>
<dbReference type="GO" id="GO:0008610">
    <property type="term" value="P:lipid biosynthetic process"/>
    <property type="evidence" value="ECO:0007669"/>
    <property type="project" value="InterPro"/>
</dbReference>
<feature type="transmembrane region" description="Helical" evidence="5">
    <location>
        <begin position="242"/>
        <end position="258"/>
    </location>
</feature>
<dbReference type="InterPro" id="IPR006694">
    <property type="entry name" value="Fatty_acid_hydroxylase"/>
</dbReference>
<keyword evidence="8" id="KW-1185">Reference proteome</keyword>
<evidence type="ECO:0000256" key="3">
    <source>
        <dbReference type="ARBA" id="ARBA00022989"/>
    </source>
</evidence>
<dbReference type="InterPro" id="IPR050307">
    <property type="entry name" value="Sterol_Desaturase_Related"/>
</dbReference>
<dbReference type="Pfam" id="PF04116">
    <property type="entry name" value="FA_hydroxylase"/>
    <property type="match status" value="1"/>
</dbReference>
<keyword evidence="3 5" id="KW-1133">Transmembrane helix</keyword>
<keyword evidence="2 5" id="KW-0812">Transmembrane</keyword>
<reference evidence="7" key="1">
    <citation type="submission" date="2022-12" db="EMBL/GenBank/DDBJ databases">
        <authorList>
            <person name="Petersen C."/>
        </authorList>
    </citation>
    <scope>NUCLEOTIDE SEQUENCE</scope>
    <source>
        <strain evidence="7">IBT 16125</strain>
    </source>
</reference>
<dbReference type="PANTHER" id="PTHR11863">
    <property type="entry name" value="STEROL DESATURASE"/>
    <property type="match status" value="1"/>
</dbReference>
<dbReference type="GO" id="GO:0016491">
    <property type="term" value="F:oxidoreductase activity"/>
    <property type="evidence" value="ECO:0007669"/>
    <property type="project" value="InterPro"/>
</dbReference>
<comment type="subcellular location">
    <subcellularLocation>
        <location evidence="1">Membrane</location>
    </subcellularLocation>
</comment>
<evidence type="ECO:0000256" key="2">
    <source>
        <dbReference type="ARBA" id="ARBA00022692"/>
    </source>
</evidence>
<name>A0AAD6G1R2_9EURO</name>
<feature type="transmembrane region" description="Helical" evidence="5">
    <location>
        <begin position="44"/>
        <end position="69"/>
    </location>
</feature>
<protein>
    <recommendedName>
        <fullName evidence="6">Fatty acid hydroxylase domain-containing protein</fullName>
    </recommendedName>
</protein>
<dbReference type="EMBL" id="JAPVEA010000006">
    <property type="protein sequence ID" value="KAJ5450012.1"/>
    <property type="molecule type" value="Genomic_DNA"/>
</dbReference>
<dbReference type="AlphaFoldDB" id="A0AAD6G1R2"/>
<dbReference type="GO" id="GO:0005506">
    <property type="term" value="F:iron ion binding"/>
    <property type="evidence" value="ECO:0007669"/>
    <property type="project" value="InterPro"/>
</dbReference>
<evidence type="ECO:0000313" key="8">
    <source>
        <dbReference type="Proteomes" id="UP001213681"/>
    </source>
</evidence>
<evidence type="ECO:0000256" key="1">
    <source>
        <dbReference type="ARBA" id="ARBA00004370"/>
    </source>
</evidence>
<gene>
    <name evidence="7" type="ORF">N7458_006461</name>
</gene>
<proteinExistence type="predicted"/>
<organism evidence="7 8">
    <name type="scientific">Penicillium daleae</name>
    <dbReference type="NCBI Taxonomy" id="63821"/>
    <lineage>
        <taxon>Eukaryota</taxon>
        <taxon>Fungi</taxon>
        <taxon>Dikarya</taxon>
        <taxon>Ascomycota</taxon>
        <taxon>Pezizomycotina</taxon>
        <taxon>Eurotiomycetes</taxon>
        <taxon>Eurotiomycetidae</taxon>
        <taxon>Eurotiales</taxon>
        <taxon>Aspergillaceae</taxon>
        <taxon>Penicillium</taxon>
    </lineage>
</organism>
<feature type="domain" description="Fatty acid hydroxylase" evidence="6">
    <location>
        <begin position="153"/>
        <end position="285"/>
    </location>
</feature>
<keyword evidence="4 5" id="KW-0472">Membrane</keyword>
<evidence type="ECO:0000313" key="7">
    <source>
        <dbReference type="EMBL" id="KAJ5450012.1"/>
    </source>
</evidence>